<evidence type="ECO:0000256" key="10">
    <source>
        <dbReference type="ARBA" id="ARBA00022989"/>
    </source>
</evidence>
<proteinExistence type="inferred from homology"/>
<dbReference type="SMART" id="SM00382">
    <property type="entry name" value="AAA"/>
    <property type="match status" value="2"/>
</dbReference>
<keyword evidence="10 13" id="KW-1133">Transmembrane helix</keyword>
<comment type="caution">
    <text evidence="16">The sequence shown here is derived from an EMBL/GenBank/DDBJ whole genome shotgun (WGS) entry which is preliminary data.</text>
</comment>
<dbReference type="SUPFAM" id="SSF90123">
    <property type="entry name" value="ABC transporter transmembrane region"/>
    <property type="match status" value="2"/>
</dbReference>
<dbReference type="PROSITE" id="PS50929">
    <property type="entry name" value="ABC_TM1F"/>
    <property type="match status" value="2"/>
</dbReference>
<keyword evidence="5 13" id="KW-0812">Transmembrane</keyword>
<dbReference type="EMBL" id="LBMM01010247">
    <property type="protein sequence ID" value="KMQ87581.1"/>
    <property type="molecule type" value="Genomic_DNA"/>
</dbReference>
<dbReference type="Pfam" id="PF00005">
    <property type="entry name" value="ABC_tran"/>
    <property type="match status" value="2"/>
</dbReference>
<feature type="domain" description="ABC transporter" evidence="14">
    <location>
        <begin position="880"/>
        <end position="1088"/>
    </location>
</feature>
<accession>A0A0J7KBG1</accession>
<evidence type="ECO:0000256" key="1">
    <source>
        <dbReference type="ARBA" id="ARBA00004141"/>
    </source>
</evidence>
<evidence type="ECO:0000313" key="17">
    <source>
        <dbReference type="Proteomes" id="UP000036403"/>
    </source>
</evidence>
<comment type="similarity">
    <text evidence="2">Belongs to the ABC transporter superfamily. ABCC family. Conjugate transporter (TC 3.A.1.208) subfamily.</text>
</comment>
<evidence type="ECO:0000313" key="16">
    <source>
        <dbReference type="EMBL" id="KMQ87581.1"/>
    </source>
</evidence>
<dbReference type="Pfam" id="PF00664">
    <property type="entry name" value="ABC_membrane"/>
    <property type="match status" value="2"/>
</dbReference>
<dbReference type="STRING" id="67767.A0A0J7KBG1"/>
<dbReference type="InterPro" id="IPR003593">
    <property type="entry name" value="AAA+_ATPase"/>
</dbReference>
<dbReference type="FunFam" id="3.40.50.300:FF:000163">
    <property type="entry name" value="Multidrug resistance-associated protein member 4"/>
    <property type="match status" value="1"/>
</dbReference>
<feature type="domain" description="ABC transporter" evidence="14">
    <location>
        <begin position="303"/>
        <end position="530"/>
    </location>
</feature>
<dbReference type="Gene3D" id="1.20.1560.10">
    <property type="entry name" value="ABC transporter type 1, transmembrane domain"/>
    <property type="match status" value="2"/>
</dbReference>
<dbReference type="SUPFAM" id="SSF52540">
    <property type="entry name" value="P-loop containing nucleoside triphosphate hydrolases"/>
    <property type="match status" value="2"/>
</dbReference>
<dbReference type="Proteomes" id="UP000036403">
    <property type="component" value="Unassembled WGS sequence"/>
</dbReference>
<feature type="transmembrane region" description="Helical" evidence="13">
    <location>
        <begin position="226"/>
        <end position="245"/>
    </location>
</feature>
<evidence type="ECO:0000256" key="3">
    <source>
        <dbReference type="ARBA" id="ARBA00012191"/>
    </source>
</evidence>
<feature type="transmembrane region" description="Helical" evidence="13">
    <location>
        <begin position="98"/>
        <end position="119"/>
    </location>
</feature>
<feature type="non-terminal residue" evidence="16">
    <location>
        <position position="1"/>
    </location>
</feature>
<evidence type="ECO:0000256" key="11">
    <source>
        <dbReference type="ARBA" id="ARBA00023136"/>
    </source>
</evidence>
<evidence type="ECO:0000256" key="8">
    <source>
        <dbReference type="ARBA" id="ARBA00022840"/>
    </source>
</evidence>
<keyword evidence="6" id="KW-0677">Repeat</keyword>
<dbReference type="GO" id="GO:0005524">
    <property type="term" value="F:ATP binding"/>
    <property type="evidence" value="ECO:0007669"/>
    <property type="project" value="UniProtKB-KW"/>
</dbReference>
<reference evidence="16 17" key="1">
    <citation type="submission" date="2015-04" db="EMBL/GenBank/DDBJ databases">
        <title>Lasius niger genome sequencing.</title>
        <authorList>
            <person name="Konorov E.A."/>
            <person name="Nikitin M.A."/>
            <person name="Kirill M.V."/>
            <person name="Chang P."/>
        </authorList>
    </citation>
    <scope>NUCLEOTIDE SEQUENCE [LARGE SCALE GENOMIC DNA]</scope>
    <source>
        <tissue evidence="16">Whole</tissue>
    </source>
</reference>
<evidence type="ECO:0000256" key="12">
    <source>
        <dbReference type="ARBA" id="ARBA00034018"/>
    </source>
</evidence>
<evidence type="ECO:0000259" key="15">
    <source>
        <dbReference type="PROSITE" id="PS50929"/>
    </source>
</evidence>
<dbReference type="Gene3D" id="3.40.50.300">
    <property type="entry name" value="P-loop containing nucleotide triphosphate hydrolases"/>
    <property type="match status" value="2"/>
</dbReference>
<dbReference type="FunFam" id="1.20.1560.10:FF:000037">
    <property type="entry name" value="ATP-binding cassette subfamily C member 10"/>
    <property type="match status" value="1"/>
</dbReference>
<dbReference type="PANTHER" id="PTHR24223:SF330">
    <property type="entry name" value="ATP-BINDING CASSETTE SUB-FAMILY C MEMBER 10"/>
    <property type="match status" value="1"/>
</dbReference>
<feature type="transmembrane region" description="Helical" evidence="13">
    <location>
        <begin position="703"/>
        <end position="729"/>
    </location>
</feature>
<dbReference type="GO" id="GO:0008559">
    <property type="term" value="F:ABC-type xenobiotic transporter activity"/>
    <property type="evidence" value="ECO:0007669"/>
    <property type="project" value="UniProtKB-EC"/>
</dbReference>
<evidence type="ECO:0000256" key="4">
    <source>
        <dbReference type="ARBA" id="ARBA00022448"/>
    </source>
</evidence>
<evidence type="ECO:0000256" key="2">
    <source>
        <dbReference type="ARBA" id="ARBA00009726"/>
    </source>
</evidence>
<gene>
    <name evidence="16" type="ORF">RF55_13096</name>
</gene>
<evidence type="ECO:0000256" key="6">
    <source>
        <dbReference type="ARBA" id="ARBA00022737"/>
    </source>
</evidence>
<dbReference type="CDD" id="cd18605">
    <property type="entry name" value="ABC_6TM_MRP7_D2_like"/>
    <property type="match status" value="1"/>
</dbReference>
<feature type="transmembrane region" description="Helical" evidence="13">
    <location>
        <begin position="184"/>
        <end position="206"/>
    </location>
</feature>
<dbReference type="InterPro" id="IPR027417">
    <property type="entry name" value="P-loop_NTPase"/>
</dbReference>
<dbReference type="AlphaFoldDB" id="A0A0J7KBG1"/>
<dbReference type="InterPro" id="IPR017871">
    <property type="entry name" value="ABC_transporter-like_CS"/>
</dbReference>
<dbReference type="InterPro" id="IPR003439">
    <property type="entry name" value="ABC_transporter-like_ATP-bd"/>
</dbReference>
<comment type="subcellular location">
    <subcellularLocation>
        <location evidence="1">Membrane</location>
        <topology evidence="1">Multi-pass membrane protein</topology>
    </subcellularLocation>
</comment>
<keyword evidence="9" id="KW-1278">Translocase</keyword>
<dbReference type="InterPro" id="IPR011527">
    <property type="entry name" value="ABC1_TM_dom"/>
</dbReference>
<evidence type="ECO:0000259" key="14">
    <source>
        <dbReference type="PROSITE" id="PS50893"/>
    </source>
</evidence>
<dbReference type="InterPro" id="IPR050173">
    <property type="entry name" value="ABC_transporter_C-like"/>
</dbReference>
<sequence>IGERTALLNSPTSSYVQFPEEQDPSYLGIAMEDVTIISKLLFHWVTPLMEKGVKELLNHSDDLFDLPDQISTNAISHKIDKCLNNMLFVTLYLLHKQIGVSFLAGVAFSIVLIPINKVIASKIGKLSAKLMEYKDQRVRLMGEILRGITTIKVNVWEEHFLRNIFKLRENEVKYLRGRKYLDALCVYFWATTPVIIAILTFGTYVLLGNELDAKTVFTSMALLNMLIGPLNAFPWVLNGLTEAWVSLKRIQRMLDLPEMDASLYYTDITPDVDLLLQNVTLTVNRPKSDTIINASPKTIIAPSSSTDIKKSVTFEDEDVFALHNINLSVQKGQLIGIMGKVGSGKSLLLDGILAEITKIKGIIAVNDDHRGFGYVKQNPWLQRGTIRDNILFGKSYDHNKYKNILKACALTSDLNSLPNKDFTAVGEAGNTLSGGQKTRISLARAIYADKDIYLLDDILATLDVKVARHVFQHVILDLLRNKTRILCTHQIQYLIHADVVIEMSKGKIINQGKPSDILPDLEDYLLSESIESDLDVASIKMIPNEFNLSEKNEIDPLLERETTEKGTVRFSVYMCYIKAIGQYLAISIFLSMVLMQSSKNITDLWLSYWVTHANTSAINSTDMSRPGKLQFYYDNYSLHDTKAFLFAYGGLQAAITTHKQLLKIIMRAKATFFDIQPLGRIINRFSSDTYTIDDSLPFIANILLAHLFGLVATIIVTAYGLPWIFLVLAPLIPIYHWIQNHYSETLSGLTSIRAFRTVPRFKQENELLLEASQKTQFASIAISQWLALRLQFIGVALLAGVSIMAVLQHQYNIADPGLIGLAITYALSVTGLLSGVVNSFTETEREMIAVERVKQYLDYVPTENPMGANPPYAWPSQGVVEFREVVLKYRDHLVPSLKDVTFVTRPAEKIGVVGRTGAGKSSLLASLFRLTEISFGSILIDNVNIQTLQLNALRSRLAIIPQNPFLFSGTIRENVDPLDQYTDMHIYKTLEKCKVHSLVYRLGGLGAVLDEGGNNLSAGQRQLFCLVRAVLHNAKLASLSHFAHLLCSLSLLACFAFESKISKSPSGRTIIFVNLTFYYEFCVAPHEF</sequence>
<keyword evidence="8" id="KW-0067">ATP-binding</keyword>
<dbReference type="FunFam" id="3.40.50.300:FF:000997">
    <property type="entry name" value="Multidrug resistance-associated protein 1"/>
    <property type="match status" value="1"/>
</dbReference>
<feature type="transmembrane region" description="Helical" evidence="13">
    <location>
        <begin position="818"/>
        <end position="837"/>
    </location>
</feature>
<keyword evidence="17" id="KW-1185">Reference proteome</keyword>
<evidence type="ECO:0000256" key="9">
    <source>
        <dbReference type="ARBA" id="ARBA00022967"/>
    </source>
</evidence>
<name>A0A0J7KBG1_LASNI</name>
<dbReference type="PANTHER" id="PTHR24223">
    <property type="entry name" value="ATP-BINDING CASSETTE SUB-FAMILY C"/>
    <property type="match status" value="1"/>
</dbReference>
<keyword evidence="4" id="KW-0813">Transport</keyword>
<dbReference type="PROSITE" id="PS00211">
    <property type="entry name" value="ABC_TRANSPORTER_1"/>
    <property type="match status" value="2"/>
</dbReference>
<protein>
    <recommendedName>
        <fullName evidence="3">ABC-type xenobiotic transporter</fullName>
        <ecNumber evidence="3">7.6.2.2</ecNumber>
    </recommendedName>
</protein>
<dbReference type="GO" id="GO:0016887">
    <property type="term" value="F:ATP hydrolysis activity"/>
    <property type="evidence" value="ECO:0007669"/>
    <property type="project" value="InterPro"/>
</dbReference>
<keyword evidence="11 13" id="KW-0472">Membrane</keyword>
<feature type="domain" description="ABC transmembrane type-1" evidence="15">
    <location>
        <begin position="86"/>
        <end position="242"/>
    </location>
</feature>
<dbReference type="OrthoDB" id="6500128at2759"/>
<comment type="catalytic activity">
    <reaction evidence="12">
        <text>ATP + H2O + xenobioticSide 1 = ADP + phosphate + xenobioticSide 2.</text>
        <dbReference type="EC" id="7.6.2.2"/>
    </reaction>
</comment>
<dbReference type="PaxDb" id="67767-A0A0J7KBG1"/>
<feature type="transmembrane region" description="Helical" evidence="13">
    <location>
        <begin position="786"/>
        <end position="806"/>
    </location>
</feature>
<keyword evidence="7" id="KW-0547">Nucleotide-binding</keyword>
<evidence type="ECO:0000256" key="7">
    <source>
        <dbReference type="ARBA" id="ARBA00022741"/>
    </source>
</evidence>
<dbReference type="GO" id="GO:0016020">
    <property type="term" value="C:membrane"/>
    <property type="evidence" value="ECO:0007669"/>
    <property type="project" value="UniProtKB-SubCell"/>
</dbReference>
<dbReference type="PROSITE" id="PS50893">
    <property type="entry name" value="ABC_TRANSPORTER_2"/>
    <property type="match status" value="2"/>
</dbReference>
<dbReference type="CDD" id="cd03250">
    <property type="entry name" value="ABCC_MRP_domain1"/>
    <property type="match status" value="1"/>
</dbReference>
<feature type="transmembrane region" description="Helical" evidence="13">
    <location>
        <begin position="575"/>
        <end position="595"/>
    </location>
</feature>
<dbReference type="EC" id="7.6.2.2" evidence="3"/>
<evidence type="ECO:0000256" key="5">
    <source>
        <dbReference type="ARBA" id="ARBA00022692"/>
    </source>
</evidence>
<evidence type="ECO:0000256" key="13">
    <source>
        <dbReference type="SAM" id="Phobius"/>
    </source>
</evidence>
<dbReference type="InterPro" id="IPR036640">
    <property type="entry name" value="ABC1_TM_sf"/>
</dbReference>
<feature type="domain" description="ABC transmembrane type-1" evidence="15">
    <location>
        <begin position="644"/>
        <end position="845"/>
    </location>
</feature>
<organism evidence="16 17">
    <name type="scientific">Lasius niger</name>
    <name type="common">Black garden ant</name>
    <dbReference type="NCBI Taxonomy" id="67767"/>
    <lineage>
        <taxon>Eukaryota</taxon>
        <taxon>Metazoa</taxon>
        <taxon>Ecdysozoa</taxon>
        <taxon>Arthropoda</taxon>
        <taxon>Hexapoda</taxon>
        <taxon>Insecta</taxon>
        <taxon>Pterygota</taxon>
        <taxon>Neoptera</taxon>
        <taxon>Endopterygota</taxon>
        <taxon>Hymenoptera</taxon>
        <taxon>Apocrita</taxon>
        <taxon>Aculeata</taxon>
        <taxon>Formicoidea</taxon>
        <taxon>Formicidae</taxon>
        <taxon>Formicinae</taxon>
        <taxon>Lasius</taxon>
        <taxon>Lasius</taxon>
    </lineage>
</organism>